<evidence type="ECO:0000256" key="2">
    <source>
        <dbReference type="ARBA" id="ARBA00022801"/>
    </source>
</evidence>
<dbReference type="OrthoDB" id="64767at2759"/>
<keyword evidence="4" id="KW-0067">ATP-binding</keyword>
<dbReference type="FunFam" id="1.10.3380.30:FF:000001">
    <property type="entry name" value="Ski2 ATP-dependent RNA helicase"/>
    <property type="match status" value="1"/>
</dbReference>
<evidence type="ECO:0000313" key="7">
    <source>
        <dbReference type="Proteomes" id="UP000664859"/>
    </source>
</evidence>
<feature type="non-terminal residue" evidence="6">
    <location>
        <position position="225"/>
    </location>
</feature>
<dbReference type="AlphaFoldDB" id="A0A835Z0G0"/>
<evidence type="ECO:0000256" key="3">
    <source>
        <dbReference type="ARBA" id="ARBA00022806"/>
    </source>
</evidence>
<evidence type="ECO:0000259" key="5">
    <source>
        <dbReference type="SMART" id="SM01142"/>
    </source>
</evidence>
<evidence type="ECO:0000256" key="4">
    <source>
        <dbReference type="ARBA" id="ARBA00022840"/>
    </source>
</evidence>
<dbReference type="GO" id="GO:0070478">
    <property type="term" value="P:nuclear-transcribed mRNA catabolic process, 3'-5' exonucleolytic nonsense-mediated decay"/>
    <property type="evidence" value="ECO:0007669"/>
    <property type="project" value="TreeGrafter"/>
</dbReference>
<name>A0A835Z0G0_9STRA</name>
<dbReference type="GO" id="GO:0005524">
    <property type="term" value="F:ATP binding"/>
    <property type="evidence" value="ECO:0007669"/>
    <property type="project" value="UniProtKB-KW"/>
</dbReference>
<evidence type="ECO:0000313" key="6">
    <source>
        <dbReference type="EMBL" id="KAG5184770.1"/>
    </source>
</evidence>
<dbReference type="GO" id="GO:0016787">
    <property type="term" value="F:hydrolase activity"/>
    <property type="evidence" value="ECO:0007669"/>
    <property type="project" value="UniProtKB-KW"/>
</dbReference>
<proteinExistence type="predicted"/>
<dbReference type="PANTHER" id="PTHR12131:SF1">
    <property type="entry name" value="ATP-DEPENDENT RNA HELICASE SUPV3L1, MITOCHONDRIAL-RELATED"/>
    <property type="match status" value="1"/>
</dbReference>
<dbReference type="PANTHER" id="PTHR12131">
    <property type="entry name" value="ATP-DEPENDENT RNA AND DNA HELICASE"/>
    <property type="match status" value="1"/>
</dbReference>
<accession>A0A835Z0G0</accession>
<comment type="caution">
    <text evidence="6">The sequence shown here is derived from an EMBL/GenBank/DDBJ whole genome shotgun (WGS) entry which is preliminary data.</text>
</comment>
<dbReference type="Pfam" id="PF08148">
    <property type="entry name" value="DSHCT"/>
    <property type="match status" value="1"/>
</dbReference>
<dbReference type="InterPro" id="IPR050699">
    <property type="entry name" value="RNA-DNA_Helicase"/>
</dbReference>
<keyword evidence="7" id="KW-1185">Reference proteome</keyword>
<organism evidence="6 7">
    <name type="scientific">Tribonema minus</name>
    <dbReference type="NCBI Taxonomy" id="303371"/>
    <lineage>
        <taxon>Eukaryota</taxon>
        <taxon>Sar</taxon>
        <taxon>Stramenopiles</taxon>
        <taxon>Ochrophyta</taxon>
        <taxon>PX clade</taxon>
        <taxon>Xanthophyceae</taxon>
        <taxon>Tribonematales</taxon>
        <taxon>Tribonemataceae</taxon>
        <taxon>Tribonema</taxon>
    </lineage>
</organism>
<dbReference type="Proteomes" id="UP000664859">
    <property type="component" value="Unassembled WGS sequence"/>
</dbReference>
<dbReference type="GO" id="GO:0004386">
    <property type="term" value="F:helicase activity"/>
    <property type="evidence" value="ECO:0007669"/>
    <property type="project" value="UniProtKB-KW"/>
</dbReference>
<gene>
    <name evidence="6" type="ORF">JKP88DRAFT_314004</name>
</gene>
<reference evidence="6" key="1">
    <citation type="submission" date="2021-02" db="EMBL/GenBank/DDBJ databases">
        <title>First Annotated Genome of the Yellow-green Alga Tribonema minus.</title>
        <authorList>
            <person name="Mahan K.M."/>
        </authorList>
    </citation>
    <scope>NUCLEOTIDE SEQUENCE</scope>
    <source>
        <strain evidence="6">UTEX B ZZ1240</strain>
    </source>
</reference>
<sequence length="225" mass="24841">YLPPRRRARLRAKIAHVRALTSNERLQLFPDFQQRLGVLRAAGYVDGAGDTVQLKGRVACEVNTADELVVTEMVFENVLQHLDPPEIAGILSALVFQERSDNQPPLTPRLQAARASVEGIARGLGALQAAHGLPTSPDDFAAQNLNFGLVDVVYDWARGVPFAEICQITLVQEGTIVRTVTRLDELLREVRNAARVVGDPTLYRKMEATSQLIRRGVIFCASLYL</sequence>
<dbReference type="InterPro" id="IPR012961">
    <property type="entry name" value="Ski2/MTR4_C"/>
</dbReference>
<dbReference type="EMBL" id="JAFCMP010000152">
    <property type="protein sequence ID" value="KAG5184770.1"/>
    <property type="molecule type" value="Genomic_DNA"/>
</dbReference>
<protein>
    <submittedName>
        <fullName evidence="6">DEAD/DEAH box RNA helicase</fullName>
    </submittedName>
</protein>
<feature type="domain" description="ATP-dependent RNA helicase Ski2/MTR4 C-terminal" evidence="5">
    <location>
        <begin position="47"/>
        <end position="225"/>
    </location>
</feature>
<evidence type="ECO:0000256" key="1">
    <source>
        <dbReference type="ARBA" id="ARBA00022741"/>
    </source>
</evidence>
<dbReference type="SMART" id="SM01142">
    <property type="entry name" value="DSHCT"/>
    <property type="match status" value="1"/>
</dbReference>
<dbReference type="GO" id="GO:0055087">
    <property type="term" value="C:Ski complex"/>
    <property type="evidence" value="ECO:0007669"/>
    <property type="project" value="TreeGrafter"/>
</dbReference>
<keyword evidence="3 6" id="KW-0347">Helicase</keyword>
<keyword evidence="2" id="KW-0378">Hydrolase</keyword>
<keyword evidence="1" id="KW-0547">Nucleotide-binding</keyword>
<dbReference type="Gene3D" id="1.10.3380.30">
    <property type="match status" value="1"/>
</dbReference>